<organism evidence="2 3">
    <name type="scientific">Alkalibacter rhizosphaerae</name>
    <dbReference type="NCBI Taxonomy" id="2815577"/>
    <lineage>
        <taxon>Bacteria</taxon>
        <taxon>Bacillati</taxon>
        <taxon>Bacillota</taxon>
        <taxon>Clostridia</taxon>
        <taxon>Eubacteriales</taxon>
        <taxon>Eubacteriaceae</taxon>
        <taxon>Alkalibacter</taxon>
    </lineage>
</organism>
<dbReference type="InterPro" id="IPR012902">
    <property type="entry name" value="N_methyl_site"/>
</dbReference>
<gene>
    <name evidence="2" type="ORF">J0B03_00745</name>
</gene>
<keyword evidence="1" id="KW-0812">Transmembrane</keyword>
<feature type="transmembrane region" description="Helical" evidence="1">
    <location>
        <begin position="12"/>
        <end position="42"/>
    </location>
</feature>
<dbReference type="SUPFAM" id="SSF110296">
    <property type="entry name" value="Oligoxyloglucan reducing end-specific cellobiohydrolase"/>
    <property type="match status" value="1"/>
</dbReference>
<reference evidence="2" key="1">
    <citation type="submission" date="2021-03" db="EMBL/GenBank/DDBJ databases">
        <title>Alkalibacter marinus sp. nov., isolated from tidal flat sediment.</title>
        <authorList>
            <person name="Namirimu T."/>
            <person name="Yang J.-A."/>
            <person name="Yang S.-H."/>
            <person name="Kim Y.-J."/>
            <person name="Kwon K.K."/>
        </authorList>
    </citation>
    <scope>NUCLEOTIDE SEQUENCE</scope>
    <source>
        <strain evidence="2">ES005</strain>
    </source>
</reference>
<dbReference type="InterPro" id="IPR015943">
    <property type="entry name" value="WD40/YVTN_repeat-like_dom_sf"/>
</dbReference>
<dbReference type="RefSeq" id="WP_207299993.1">
    <property type="nucleotide sequence ID" value="NZ_CP071444.1"/>
</dbReference>
<evidence type="ECO:0000313" key="3">
    <source>
        <dbReference type="Proteomes" id="UP000663499"/>
    </source>
</evidence>
<keyword evidence="3" id="KW-1185">Reference proteome</keyword>
<name>A0A974XF06_9FIRM</name>
<keyword evidence="1" id="KW-1133">Transmembrane helix</keyword>
<dbReference type="Proteomes" id="UP000663499">
    <property type="component" value="Chromosome"/>
</dbReference>
<proteinExistence type="predicted"/>
<keyword evidence="1" id="KW-0472">Membrane</keyword>
<dbReference type="EMBL" id="CP071444">
    <property type="protein sequence ID" value="QSX08652.1"/>
    <property type="molecule type" value="Genomic_DNA"/>
</dbReference>
<accession>A0A974XF06</accession>
<dbReference type="AlphaFoldDB" id="A0A974XF06"/>
<protein>
    <submittedName>
        <fullName evidence="2">Prepilin-type N-terminal cleavage/methylation domain-containing protein</fullName>
    </submittedName>
</protein>
<evidence type="ECO:0000313" key="2">
    <source>
        <dbReference type="EMBL" id="QSX08652.1"/>
    </source>
</evidence>
<dbReference type="NCBIfam" id="TIGR02532">
    <property type="entry name" value="IV_pilin_GFxxxE"/>
    <property type="match status" value="1"/>
</dbReference>
<sequence>MIKRIKNKDAMTLIEVVIAVAVFAIMAILFISLFTSSILWIFGAGDRGEAYSNAQGDIETRLGTKDAGASQDLVIDFGGTDVTIEGGLVESEQTVGDKDSKLVTFLPKVPTISIDPTSKSEGYQNRTIVVNGENTNFTSGSTTVELLDKFGSIVLATINTPTVSSDTSLNFTLPNTVDPSYSWNYYYDHLLSNEFIVRVRTPISGKPDQLARAKFRVDQPDFLAIGNTSVFVTELEGTITDITWMDRSSKIGLNGLVTSVINASASNGTSYAVVGDDGLFLLSHDLEPWTRTSVSAEDLLGVAWSSQYEKFYVVGRDGRIYSSSDGSFWSNNYDPGTPDTGMSYALHDIVSTDFAGTYVLNAVGDSGRLLYSSNGSTWNEAVTNISDDLRAITSGAYSGSNLLIGVGDNGRIVSSSDGSTWTTGTIASVGNINDVIYFNGSFIAVGDNGLILTSVDGGSNWSIQYVGTNSLRSIHARGTNYIIVGDSGTVLYSNNGTSWIPTTGLGVDLKSVVGR</sequence>
<dbReference type="Gene3D" id="2.130.10.10">
    <property type="entry name" value="YVTN repeat-like/Quinoprotein amine dehydrogenase"/>
    <property type="match status" value="1"/>
</dbReference>
<dbReference type="KEGG" id="alka:J0B03_00745"/>
<dbReference type="Pfam" id="PF07963">
    <property type="entry name" value="N_methyl"/>
    <property type="match status" value="1"/>
</dbReference>
<evidence type="ECO:0000256" key="1">
    <source>
        <dbReference type="SAM" id="Phobius"/>
    </source>
</evidence>